<comment type="similarity">
    <text evidence="3">Belongs to the HARBI1 family.</text>
</comment>
<dbReference type="InterPro" id="IPR027806">
    <property type="entry name" value="HARBI1_dom"/>
</dbReference>
<dbReference type="PANTHER" id="PTHR22930:SF228">
    <property type="entry name" value="PROTEIN ALP1-LIKE"/>
    <property type="match status" value="1"/>
</dbReference>
<comment type="subcellular location">
    <subcellularLocation>
        <location evidence="2">Nucleus</location>
    </subcellularLocation>
</comment>
<keyword evidence="7" id="KW-0539">Nucleus</keyword>
<dbReference type="GO" id="GO:0046872">
    <property type="term" value="F:metal ion binding"/>
    <property type="evidence" value="ECO:0007669"/>
    <property type="project" value="UniProtKB-KW"/>
</dbReference>
<comment type="caution">
    <text evidence="9">The sequence shown here is derived from an EMBL/GenBank/DDBJ whole genome shotgun (WGS) entry which is preliminary data.</text>
</comment>
<organism evidence="9">
    <name type="scientific">Tanacetum cinerariifolium</name>
    <name type="common">Dalmatian daisy</name>
    <name type="synonym">Chrysanthemum cinerariifolium</name>
    <dbReference type="NCBI Taxonomy" id="118510"/>
    <lineage>
        <taxon>Eukaryota</taxon>
        <taxon>Viridiplantae</taxon>
        <taxon>Streptophyta</taxon>
        <taxon>Embryophyta</taxon>
        <taxon>Tracheophyta</taxon>
        <taxon>Spermatophyta</taxon>
        <taxon>Magnoliopsida</taxon>
        <taxon>eudicotyledons</taxon>
        <taxon>Gunneridae</taxon>
        <taxon>Pentapetalae</taxon>
        <taxon>asterids</taxon>
        <taxon>campanulids</taxon>
        <taxon>Asterales</taxon>
        <taxon>Asteraceae</taxon>
        <taxon>Asteroideae</taxon>
        <taxon>Anthemideae</taxon>
        <taxon>Anthemidinae</taxon>
        <taxon>Tanacetum</taxon>
    </lineage>
</organism>
<sequence length="222" mass="26348">MKRDYNLWKSLKNGETGLGWNAIVQKLDCADEWWKIKIKEVHNENAEDEDVESDDDLNDTQKDTQVGLPWILKKGRRIKKLHFRDILLDMISDTDIIAEYYFKHMCKEPCMTSQQKGEDWMKDVLNGSAHDTRVFLHTINTQAMNFPKPPKGKYYLVDKGYPKRNRYLVPYSKTRYHQSRFQNEPPTNMKEAFNRSHSSLRIYNERSFGILKKRWKLLGGMP</sequence>
<reference evidence="9" key="1">
    <citation type="journal article" date="2019" name="Sci. Rep.">
        <title>Draft genome of Tanacetum cinerariifolium, the natural source of mosquito coil.</title>
        <authorList>
            <person name="Yamashiro T."/>
            <person name="Shiraishi A."/>
            <person name="Satake H."/>
            <person name="Nakayama K."/>
        </authorList>
    </citation>
    <scope>NUCLEOTIDE SEQUENCE</scope>
</reference>
<evidence type="ECO:0000313" key="9">
    <source>
        <dbReference type="EMBL" id="GEX78040.1"/>
    </source>
</evidence>
<dbReference type="PANTHER" id="PTHR22930">
    <property type="match status" value="1"/>
</dbReference>
<evidence type="ECO:0000256" key="2">
    <source>
        <dbReference type="ARBA" id="ARBA00004123"/>
    </source>
</evidence>
<comment type="cofactor">
    <cofactor evidence="1">
        <name>a divalent metal cation</name>
        <dbReference type="ChEBI" id="CHEBI:60240"/>
    </cofactor>
</comment>
<accession>A0A699HH58</accession>
<dbReference type="GO" id="GO:0005634">
    <property type="term" value="C:nucleus"/>
    <property type="evidence" value="ECO:0007669"/>
    <property type="project" value="UniProtKB-SubCell"/>
</dbReference>
<dbReference type="Pfam" id="PF13359">
    <property type="entry name" value="DDE_Tnp_4"/>
    <property type="match status" value="1"/>
</dbReference>
<dbReference type="GO" id="GO:0016787">
    <property type="term" value="F:hydrolase activity"/>
    <property type="evidence" value="ECO:0007669"/>
    <property type="project" value="UniProtKB-KW"/>
</dbReference>
<proteinExistence type="inferred from homology"/>
<dbReference type="InterPro" id="IPR045249">
    <property type="entry name" value="HARBI1-like"/>
</dbReference>
<evidence type="ECO:0000256" key="5">
    <source>
        <dbReference type="ARBA" id="ARBA00022723"/>
    </source>
</evidence>
<evidence type="ECO:0000256" key="4">
    <source>
        <dbReference type="ARBA" id="ARBA00022722"/>
    </source>
</evidence>
<evidence type="ECO:0000256" key="7">
    <source>
        <dbReference type="ARBA" id="ARBA00023242"/>
    </source>
</evidence>
<keyword evidence="5" id="KW-0479">Metal-binding</keyword>
<feature type="domain" description="DDE Tnp4" evidence="8">
    <location>
        <begin position="120"/>
        <end position="219"/>
    </location>
</feature>
<evidence type="ECO:0000256" key="6">
    <source>
        <dbReference type="ARBA" id="ARBA00022801"/>
    </source>
</evidence>
<protein>
    <recommendedName>
        <fullName evidence="8">DDE Tnp4 domain-containing protein</fullName>
    </recommendedName>
</protein>
<evidence type="ECO:0000256" key="3">
    <source>
        <dbReference type="ARBA" id="ARBA00006958"/>
    </source>
</evidence>
<evidence type="ECO:0000259" key="8">
    <source>
        <dbReference type="Pfam" id="PF13359"/>
    </source>
</evidence>
<evidence type="ECO:0000256" key="1">
    <source>
        <dbReference type="ARBA" id="ARBA00001968"/>
    </source>
</evidence>
<gene>
    <name evidence="9" type="ORF">Tci_350015</name>
</gene>
<name>A0A699HH58_TANCI</name>
<dbReference type="AlphaFoldDB" id="A0A699HH58"/>
<keyword evidence="6" id="KW-0378">Hydrolase</keyword>
<dbReference type="GO" id="GO:0004518">
    <property type="term" value="F:nuclease activity"/>
    <property type="evidence" value="ECO:0007669"/>
    <property type="project" value="UniProtKB-KW"/>
</dbReference>
<keyword evidence="4" id="KW-0540">Nuclease</keyword>
<dbReference type="EMBL" id="BKCJ010129588">
    <property type="protein sequence ID" value="GEX78040.1"/>
    <property type="molecule type" value="Genomic_DNA"/>
</dbReference>